<name>A0A4V1J3V0_9FUNG</name>
<dbReference type="EMBL" id="ML004033">
    <property type="protein sequence ID" value="RKP33329.1"/>
    <property type="molecule type" value="Genomic_DNA"/>
</dbReference>
<dbReference type="PANTHER" id="PTHR14582">
    <property type="entry name" value="INNER KINETOCHORE SUBUNIT MAL2"/>
    <property type="match status" value="1"/>
</dbReference>
<evidence type="ECO:0000256" key="1">
    <source>
        <dbReference type="ARBA" id="ARBA00004123"/>
    </source>
</evidence>
<dbReference type="CDD" id="cd23835">
    <property type="entry name" value="DRWD-N_CENP-O"/>
    <property type="match status" value="1"/>
</dbReference>
<dbReference type="AlphaFoldDB" id="A0A4V1J3V0"/>
<evidence type="ECO:0000313" key="8">
    <source>
        <dbReference type="Proteomes" id="UP000268162"/>
    </source>
</evidence>
<keyword evidence="4" id="KW-0158">Chromosome</keyword>
<evidence type="ECO:0008006" key="9">
    <source>
        <dbReference type="Google" id="ProtNLM"/>
    </source>
</evidence>
<dbReference type="InterPro" id="IPR018464">
    <property type="entry name" value="CENP-O"/>
</dbReference>
<evidence type="ECO:0000256" key="6">
    <source>
        <dbReference type="ARBA" id="ARBA00023328"/>
    </source>
</evidence>
<protein>
    <recommendedName>
        <fullName evidence="9">Cenp-O kinetochore centromere component-domain-containing protein</fullName>
    </recommendedName>
</protein>
<evidence type="ECO:0000256" key="3">
    <source>
        <dbReference type="ARBA" id="ARBA00007321"/>
    </source>
</evidence>
<evidence type="ECO:0000256" key="4">
    <source>
        <dbReference type="ARBA" id="ARBA00022454"/>
    </source>
</evidence>
<evidence type="ECO:0000313" key="7">
    <source>
        <dbReference type="EMBL" id="RKP33329.1"/>
    </source>
</evidence>
<keyword evidence="5" id="KW-0539">Nucleus</keyword>
<proteinExistence type="inferred from homology"/>
<dbReference type="GO" id="GO:0005634">
    <property type="term" value="C:nucleus"/>
    <property type="evidence" value="ECO:0007669"/>
    <property type="project" value="UniProtKB-SubCell"/>
</dbReference>
<sequence>MSAENESSPSIIRHGVVHHTARLPRLTALENRVSDLRAEKLRLAQQLAQETGAVKLSQIIDGLFDDSSRDSTQTKSHPDYNNECRNHFYQDIVTGYQLMGRSVFTVNDQSIGVRLETFYKGSYFEPYFLFLRRSTDSSSPLALFQHTLPPIVPMDSLHPLLNKDIHVFLDHIDAIIQAFVARREQVNAAARSTGIISVDSNPGFTHTKFIVQSNYE</sequence>
<gene>
    <name evidence="7" type="ORF">BJ085DRAFT_32274</name>
</gene>
<evidence type="ECO:0000256" key="2">
    <source>
        <dbReference type="ARBA" id="ARBA00004584"/>
    </source>
</evidence>
<reference evidence="8" key="1">
    <citation type="journal article" date="2018" name="Nat. Microbiol.">
        <title>Leveraging single-cell genomics to expand the fungal tree of life.</title>
        <authorList>
            <person name="Ahrendt S.R."/>
            <person name="Quandt C.A."/>
            <person name="Ciobanu D."/>
            <person name="Clum A."/>
            <person name="Salamov A."/>
            <person name="Andreopoulos B."/>
            <person name="Cheng J.F."/>
            <person name="Woyke T."/>
            <person name="Pelin A."/>
            <person name="Henrissat B."/>
            <person name="Reynolds N.K."/>
            <person name="Benny G.L."/>
            <person name="Smith M.E."/>
            <person name="James T.Y."/>
            <person name="Grigoriev I.V."/>
        </authorList>
    </citation>
    <scope>NUCLEOTIDE SEQUENCE [LARGE SCALE GENOMIC DNA]</scope>
    <source>
        <strain evidence="8">RSA 468</strain>
    </source>
</reference>
<keyword evidence="6" id="KW-0137">Centromere</keyword>
<dbReference type="Proteomes" id="UP000268162">
    <property type="component" value="Unassembled WGS sequence"/>
</dbReference>
<dbReference type="STRING" id="215637.A0A4V1J3V0"/>
<evidence type="ECO:0000256" key="5">
    <source>
        <dbReference type="ARBA" id="ARBA00023242"/>
    </source>
</evidence>
<organism evidence="7 8">
    <name type="scientific">Dimargaris cristalligena</name>
    <dbReference type="NCBI Taxonomy" id="215637"/>
    <lineage>
        <taxon>Eukaryota</taxon>
        <taxon>Fungi</taxon>
        <taxon>Fungi incertae sedis</taxon>
        <taxon>Zoopagomycota</taxon>
        <taxon>Kickxellomycotina</taxon>
        <taxon>Dimargaritomycetes</taxon>
        <taxon>Dimargaritales</taxon>
        <taxon>Dimargaritaceae</taxon>
        <taxon>Dimargaris</taxon>
    </lineage>
</organism>
<keyword evidence="8" id="KW-1185">Reference proteome</keyword>
<comment type="similarity">
    <text evidence="3">Belongs to the CENP-O/MCM21 family.</text>
</comment>
<dbReference type="GO" id="GO:0031511">
    <property type="term" value="C:Mis6-Sim4 complex"/>
    <property type="evidence" value="ECO:0007669"/>
    <property type="project" value="TreeGrafter"/>
</dbReference>
<dbReference type="Pfam" id="PF09496">
    <property type="entry name" value="CENP-O"/>
    <property type="match status" value="1"/>
</dbReference>
<dbReference type="PANTHER" id="PTHR14582:SF1">
    <property type="entry name" value="CENTROMERE PROTEIN O"/>
    <property type="match status" value="1"/>
</dbReference>
<comment type="subcellular location">
    <subcellularLocation>
        <location evidence="2">Chromosome</location>
        <location evidence="2">Centromere</location>
    </subcellularLocation>
    <subcellularLocation>
        <location evidence="1">Nucleus</location>
    </subcellularLocation>
</comment>
<accession>A0A4V1J3V0</accession>